<evidence type="ECO:0000313" key="5">
    <source>
        <dbReference type="EMBL" id="KAK8940055.1"/>
    </source>
</evidence>
<proteinExistence type="inferred from homology"/>
<dbReference type="CDD" id="cd06464">
    <property type="entry name" value="ACD_sHsps-like"/>
    <property type="match status" value="1"/>
</dbReference>
<evidence type="ECO:0000313" key="6">
    <source>
        <dbReference type="Proteomes" id="UP001412067"/>
    </source>
</evidence>
<dbReference type="InterPro" id="IPR008978">
    <property type="entry name" value="HSP20-like_chaperone"/>
</dbReference>
<sequence length="254" mass="28254">MLQRALQFSVLHLHPLDSTITGKSLAPAMFTALSLNQIPLISITPQSLRQKIPRTTTRAVRSDSLDHLQRSVKPPQPPLLQQVQNTPARRRASPLVLWDGFPTSRSVRQMMDTMDRFLEEPALSQSEAAAAASALNGYRRRGRTPWEIREAEGEYRLRFDMPGMTRKDVKVWVEDGMLVFRAEKQDQPPDQAAAKGEEAAADWPAMSFGKYGSRIALPDNAVADQIAAEVRDGVLYVTVPKATPASKVLDIDVK</sequence>
<feature type="domain" description="SHSP" evidence="4">
    <location>
        <begin position="137"/>
        <end position="254"/>
    </location>
</feature>
<dbReference type="InterPro" id="IPR044587">
    <property type="entry name" value="HSP21-like"/>
</dbReference>
<keyword evidence="1" id="KW-0346">Stress response</keyword>
<dbReference type="EMBL" id="JBBWWR010000020">
    <property type="protein sequence ID" value="KAK8940055.1"/>
    <property type="molecule type" value="Genomic_DNA"/>
</dbReference>
<dbReference type="Proteomes" id="UP001412067">
    <property type="component" value="Unassembled WGS sequence"/>
</dbReference>
<comment type="caution">
    <text evidence="5">The sequence shown here is derived from an EMBL/GenBank/DDBJ whole genome shotgun (WGS) entry which is preliminary data.</text>
</comment>
<dbReference type="Pfam" id="PF00011">
    <property type="entry name" value="HSP20"/>
    <property type="match status" value="1"/>
</dbReference>
<dbReference type="InterPro" id="IPR002068">
    <property type="entry name" value="A-crystallin/Hsp20_dom"/>
</dbReference>
<evidence type="ECO:0000256" key="1">
    <source>
        <dbReference type="ARBA" id="ARBA00023016"/>
    </source>
</evidence>
<dbReference type="Gene3D" id="2.60.40.790">
    <property type="match status" value="1"/>
</dbReference>
<keyword evidence="6" id="KW-1185">Reference proteome</keyword>
<evidence type="ECO:0000259" key="4">
    <source>
        <dbReference type="PROSITE" id="PS01031"/>
    </source>
</evidence>
<protein>
    <recommendedName>
        <fullName evidence="4">SHSP domain-containing protein</fullName>
    </recommendedName>
</protein>
<organism evidence="5 6">
    <name type="scientific">Platanthera guangdongensis</name>
    <dbReference type="NCBI Taxonomy" id="2320717"/>
    <lineage>
        <taxon>Eukaryota</taxon>
        <taxon>Viridiplantae</taxon>
        <taxon>Streptophyta</taxon>
        <taxon>Embryophyta</taxon>
        <taxon>Tracheophyta</taxon>
        <taxon>Spermatophyta</taxon>
        <taxon>Magnoliopsida</taxon>
        <taxon>Liliopsida</taxon>
        <taxon>Asparagales</taxon>
        <taxon>Orchidaceae</taxon>
        <taxon>Orchidoideae</taxon>
        <taxon>Orchideae</taxon>
        <taxon>Orchidinae</taxon>
        <taxon>Platanthera</taxon>
    </lineage>
</organism>
<dbReference type="PANTHER" id="PTHR46733">
    <property type="entry name" value="26.5 KDA HEAT SHOCK PROTEIN, MITOCHONDRIAL"/>
    <property type="match status" value="1"/>
</dbReference>
<dbReference type="PANTHER" id="PTHR46733:SF2">
    <property type="entry name" value="25.3 KDA HEAT SHOCK PROTEIN, CHLOROPLASTIC-LIKE"/>
    <property type="match status" value="1"/>
</dbReference>
<evidence type="ECO:0000256" key="2">
    <source>
        <dbReference type="PROSITE-ProRule" id="PRU00285"/>
    </source>
</evidence>
<name>A0ABR2LGE7_9ASPA</name>
<dbReference type="PROSITE" id="PS01031">
    <property type="entry name" value="SHSP"/>
    <property type="match status" value="1"/>
</dbReference>
<reference evidence="5 6" key="1">
    <citation type="journal article" date="2022" name="Nat. Plants">
        <title>Genomes of leafy and leafless Platanthera orchids illuminate the evolution of mycoheterotrophy.</title>
        <authorList>
            <person name="Li M.H."/>
            <person name="Liu K.W."/>
            <person name="Li Z."/>
            <person name="Lu H.C."/>
            <person name="Ye Q.L."/>
            <person name="Zhang D."/>
            <person name="Wang J.Y."/>
            <person name="Li Y.F."/>
            <person name="Zhong Z.M."/>
            <person name="Liu X."/>
            <person name="Yu X."/>
            <person name="Liu D.K."/>
            <person name="Tu X.D."/>
            <person name="Liu B."/>
            <person name="Hao Y."/>
            <person name="Liao X.Y."/>
            <person name="Jiang Y.T."/>
            <person name="Sun W.H."/>
            <person name="Chen J."/>
            <person name="Chen Y.Q."/>
            <person name="Ai Y."/>
            <person name="Zhai J.W."/>
            <person name="Wu S.S."/>
            <person name="Zhou Z."/>
            <person name="Hsiao Y.Y."/>
            <person name="Wu W.L."/>
            <person name="Chen Y.Y."/>
            <person name="Lin Y.F."/>
            <person name="Hsu J.L."/>
            <person name="Li C.Y."/>
            <person name="Wang Z.W."/>
            <person name="Zhao X."/>
            <person name="Zhong W.Y."/>
            <person name="Ma X.K."/>
            <person name="Ma L."/>
            <person name="Huang J."/>
            <person name="Chen G.Z."/>
            <person name="Huang M.Z."/>
            <person name="Huang L."/>
            <person name="Peng D.H."/>
            <person name="Luo Y.B."/>
            <person name="Zou S.Q."/>
            <person name="Chen S.P."/>
            <person name="Lan S."/>
            <person name="Tsai W.C."/>
            <person name="Van de Peer Y."/>
            <person name="Liu Z.J."/>
        </authorList>
    </citation>
    <scope>NUCLEOTIDE SEQUENCE [LARGE SCALE GENOMIC DNA]</scope>
    <source>
        <strain evidence="5">Lor288</strain>
    </source>
</reference>
<evidence type="ECO:0000256" key="3">
    <source>
        <dbReference type="RuleBase" id="RU003616"/>
    </source>
</evidence>
<accession>A0ABR2LGE7</accession>
<gene>
    <name evidence="5" type="ORF">KSP40_PGU019170</name>
</gene>
<comment type="similarity">
    <text evidence="2 3">Belongs to the small heat shock protein (HSP20) family.</text>
</comment>
<dbReference type="SUPFAM" id="SSF49764">
    <property type="entry name" value="HSP20-like chaperones"/>
    <property type="match status" value="1"/>
</dbReference>